<reference evidence="1" key="1">
    <citation type="submission" date="2022-08" db="EMBL/GenBank/DDBJ databases">
        <title>Genomic Encyclopedia of Type Strains, Phase V (KMG-V): Genome sequencing to study the core and pangenomes of soil and plant-associated prokaryotes.</title>
        <authorList>
            <person name="Whitman W."/>
        </authorList>
    </citation>
    <scope>NUCLEOTIDE SEQUENCE</scope>
    <source>
        <strain evidence="1">SP3002</strain>
    </source>
</reference>
<comment type="caution">
    <text evidence="1">The sequence shown here is derived from an EMBL/GenBank/DDBJ whole genome shotgun (WGS) entry which is preliminary data.</text>
</comment>
<dbReference type="Proteomes" id="UP001155110">
    <property type="component" value="Unassembled WGS sequence"/>
</dbReference>
<proteinExistence type="predicted"/>
<accession>A0AAW5P7D2</accession>
<dbReference type="AlphaFoldDB" id="A0AAW5P7D2"/>
<dbReference type="RefSeq" id="WP_259258131.1">
    <property type="nucleotide sequence ID" value="NZ_JANTZM010000007.1"/>
</dbReference>
<gene>
    <name evidence="1" type="ORF">GGP99_001598</name>
</gene>
<protein>
    <submittedName>
        <fullName evidence="1">Uncharacterized protein</fullName>
    </submittedName>
</protein>
<evidence type="ECO:0000313" key="1">
    <source>
        <dbReference type="EMBL" id="MCS4157634.1"/>
    </source>
</evidence>
<dbReference type="EMBL" id="JANTZM010000007">
    <property type="protein sequence ID" value="MCS4157634.1"/>
    <property type="molecule type" value="Genomic_DNA"/>
</dbReference>
<name>A0AAW5P7D2_9BACT</name>
<evidence type="ECO:0000313" key="2">
    <source>
        <dbReference type="Proteomes" id="UP001155110"/>
    </source>
</evidence>
<sequence>MDYLISEGLRAVIENFDDESLIQSSAALGVSLAGVAHFGVKVYENLD</sequence>
<organism evidence="1 2">
    <name type="scientific">Salinibacter ruber</name>
    <dbReference type="NCBI Taxonomy" id="146919"/>
    <lineage>
        <taxon>Bacteria</taxon>
        <taxon>Pseudomonadati</taxon>
        <taxon>Rhodothermota</taxon>
        <taxon>Rhodothermia</taxon>
        <taxon>Rhodothermales</taxon>
        <taxon>Salinibacteraceae</taxon>
        <taxon>Salinibacter</taxon>
    </lineage>
</organism>